<evidence type="ECO:0000313" key="2">
    <source>
        <dbReference type="Proteomes" id="UP001054837"/>
    </source>
</evidence>
<proteinExistence type="predicted"/>
<sequence length="86" mass="10238">MGQGSRMESGGSDATGKLEGRYIMVGLRRHLHLIHDYRLEFLAPGNRDTSVLFFIKKKTFKRYRYFDDYQQYSSSLCRVWIGMFFR</sequence>
<protein>
    <submittedName>
        <fullName evidence="1">Uncharacterized protein</fullName>
    </submittedName>
</protein>
<evidence type="ECO:0000313" key="1">
    <source>
        <dbReference type="EMBL" id="GIY87478.1"/>
    </source>
</evidence>
<dbReference type="AlphaFoldDB" id="A0AAV4WYQ8"/>
<gene>
    <name evidence="1" type="ORF">CDAR_321071</name>
</gene>
<reference evidence="1 2" key="1">
    <citation type="submission" date="2021-06" db="EMBL/GenBank/DDBJ databases">
        <title>Caerostris darwini draft genome.</title>
        <authorList>
            <person name="Kono N."/>
            <person name="Arakawa K."/>
        </authorList>
    </citation>
    <scope>NUCLEOTIDE SEQUENCE [LARGE SCALE GENOMIC DNA]</scope>
</reference>
<dbReference type="Proteomes" id="UP001054837">
    <property type="component" value="Unassembled WGS sequence"/>
</dbReference>
<organism evidence="1 2">
    <name type="scientific">Caerostris darwini</name>
    <dbReference type="NCBI Taxonomy" id="1538125"/>
    <lineage>
        <taxon>Eukaryota</taxon>
        <taxon>Metazoa</taxon>
        <taxon>Ecdysozoa</taxon>
        <taxon>Arthropoda</taxon>
        <taxon>Chelicerata</taxon>
        <taxon>Arachnida</taxon>
        <taxon>Araneae</taxon>
        <taxon>Araneomorphae</taxon>
        <taxon>Entelegynae</taxon>
        <taxon>Araneoidea</taxon>
        <taxon>Araneidae</taxon>
        <taxon>Caerostris</taxon>
    </lineage>
</organism>
<comment type="caution">
    <text evidence="1">The sequence shown here is derived from an EMBL/GenBank/DDBJ whole genome shotgun (WGS) entry which is preliminary data.</text>
</comment>
<keyword evidence="2" id="KW-1185">Reference proteome</keyword>
<accession>A0AAV4WYQ8</accession>
<dbReference type="EMBL" id="BPLQ01015341">
    <property type="protein sequence ID" value="GIY87478.1"/>
    <property type="molecule type" value="Genomic_DNA"/>
</dbReference>
<name>A0AAV4WYQ8_9ARAC</name>